<keyword evidence="1" id="KW-1185">Reference proteome</keyword>
<dbReference type="Proteomes" id="UP000504603">
    <property type="component" value="Unplaced"/>
</dbReference>
<dbReference type="KEGG" id="mcha:111017489"/>
<dbReference type="RefSeq" id="XP_022148944.1">
    <property type="nucleotide sequence ID" value="XM_022293252.1"/>
</dbReference>
<protein>
    <submittedName>
        <fullName evidence="2">Uncharacterized protein LOC111017489</fullName>
    </submittedName>
</protein>
<accession>A0A6J1D5J6</accession>
<dbReference type="GeneID" id="111017489"/>
<organism evidence="1 2">
    <name type="scientific">Momordica charantia</name>
    <name type="common">Bitter gourd</name>
    <name type="synonym">Balsam pear</name>
    <dbReference type="NCBI Taxonomy" id="3673"/>
    <lineage>
        <taxon>Eukaryota</taxon>
        <taxon>Viridiplantae</taxon>
        <taxon>Streptophyta</taxon>
        <taxon>Embryophyta</taxon>
        <taxon>Tracheophyta</taxon>
        <taxon>Spermatophyta</taxon>
        <taxon>Magnoliopsida</taxon>
        <taxon>eudicotyledons</taxon>
        <taxon>Gunneridae</taxon>
        <taxon>Pentapetalae</taxon>
        <taxon>rosids</taxon>
        <taxon>fabids</taxon>
        <taxon>Cucurbitales</taxon>
        <taxon>Cucurbitaceae</taxon>
        <taxon>Momordiceae</taxon>
        <taxon>Momordica</taxon>
    </lineage>
</organism>
<dbReference type="AlphaFoldDB" id="A0A6J1D5J6"/>
<sequence>MFSELQPNMPPDMHNVFNVAHPMPIDTRDVPSVVPSDVNNTSVAMPIDVAMPTDVPMDVMNQSTAPLSHLQYDFLTAPIDSFHSDLPDTSLSHRPQRTRRPPSYLKDFYCNLLKEESSSEFPVLQSGAPYSLKNFVSYNNLSSTHRRYVLNISTEFNQSIFIKLSNFRNGGRPWMMKLLPWSG</sequence>
<name>A0A6J1D5J6_MOMCH</name>
<evidence type="ECO:0000313" key="1">
    <source>
        <dbReference type="Proteomes" id="UP000504603"/>
    </source>
</evidence>
<gene>
    <name evidence="2" type="primary">LOC111017489</name>
</gene>
<proteinExistence type="predicted"/>
<evidence type="ECO:0000313" key="2">
    <source>
        <dbReference type="RefSeq" id="XP_022148944.1"/>
    </source>
</evidence>
<reference evidence="2" key="1">
    <citation type="submission" date="2025-08" db="UniProtKB">
        <authorList>
            <consortium name="RefSeq"/>
        </authorList>
    </citation>
    <scope>IDENTIFICATION</scope>
    <source>
        <strain evidence="2">OHB3-1</strain>
    </source>
</reference>